<dbReference type="SUPFAM" id="SSF52402">
    <property type="entry name" value="Adenine nucleotide alpha hydrolases-like"/>
    <property type="match status" value="1"/>
</dbReference>
<protein>
    <recommendedName>
        <fullName evidence="1">Electron transfer flavoprotein alpha/beta-subunit N-terminal domain-containing protein</fullName>
    </recommendedName>
</protein>
<name>A0A3B0VSL7_9ZZZZ</name>
<dbReference type="Pfam" id="PF01012">
    <property type="entry name" value="ETF"/>
    <property type="match status" value="1"/>
</dbReference>
<gene>
    <name evidence="2" type="ORF">MNBD_CHLOROFLEXI01-4019</name>
</gene>
<proteinExistence type="predicted"/>
<dbReference type="InterPro" id="IPR014729">
    <property type="entry name" value="Rossmann-like_a/b/a_fold"/>
</dbReference>
<evidence type="ECO:0000313" key="2">
    <source>
        <dbReference type="EMBL" id="VAW35266.1"/>
    </source>
</evidence>
<dbReference type="InterPro" id="IPR014730">
    <property type="entry name" value="ETF_a/b_N"/>
</dbReference>
<dbReference type="EMBL" id="UOEU01000578">
    <property type="protein sequence ID" value="VAW35266.1"/>
    <property type="molecule type" value="Genomic_DNA"/>
</dbReference>
<organism evidence="2">
    <name type="scientific">hydrothermal vent metagenome</name>
    <dbReference type="NCBI Taxonomy" id="652676"/>
    <lineage>
        <taxon>unclassified sequences</taxon>
        <taxon>metagenomes</taxon>
        <taxon>ecological metagenomes</taxon>
    </lineage>
</organism>
<sequence>MGNDVVVLAEHFDGQVADISYEIVGKAKALAGALGRQAIAVMLGSGMGGDAAATFASDKTIYVDDAALAEFNPEAYGLVLEALLNDMSPRVTMIGSTAMGMDLGAWLAAKTGQDFVAYVR</sequence>
<feature type="domain" description="Electron transfer flavoprotein alpha/beta-subunit N-terminal" evidence="1">
    <location>
        <begin position="5"/>
        <end position="119"/>
    </location>
</feature>
<evidence type="ECO:0000259" key="1">
    <source>
        <dbReference type="Pfam" id="PF01012"/>
    </source>
</evidence>
<accession>A0A3B0VSL7</accession>
<dbReference type="Gene3D" id="3.40.50.620">
    <property type="entry name" value="HUPs"/>
    <property type="match status" value="1"/>
</dbReference>
<dbReference type="AlphaFoldDB" id="A0A3B0VSL7"/>
<reference evidence="2" key="1">
    <citation type="submission" date="2018-06" db="EMBL/GenBank/DDBJ databases">
        <authorList>
            <person name="Zhirakovskaya E."/>
        </authorList>
    </citation>
    <scope>NUCLEOTIDE SEQUENCE</scope>
</reference>